<reference evidence="4 5" key="1">
    <citation type="submission" date="2020-04" db="EMBL/GenBank/DDBJ databases">
        <title>Molecular characterization of pseudomonads from Agaricus bisporus reveal novel blotch 2 pathogens in Western Europe.</title>
        <authorList>
            <person name="Taparia T."/>
            <person name="Krijger M."/>
            <person name="Haynes E."/>
            <person name="Elpinstone J.G."/>
            <person name="Noble R."/>
            <person name="Van Der Wolf J."/>
        </authorList>
    </citation>
    <scope>NUCLEOTIDE SEQUENCE [LARGE SCALE GENOMIC DNA]</scope>
    <source>
        <strain evidence="4 5">F1001</strain>
    </source>
</reference>
<protein>
    <submittedName>
        <fullName evidence="4">TetR/AcrR family transcriptional regulator</fullName>
    </submittedName>
</protein>
<dbReference type="Proteomes" id="UP000582981">
    <property type="component" value="Unassembled WGS sequence"/>
</dbReference>
<dbReference type="InterPro" id="IPR050109">
    <property type="entry name" value="HTH-type_TetR-like_transc_reg"/>
</dbReference>
<dbReference type="Gene3D" id="1.10.357.10">
    <property type="entry name" value="Tetracycline Repressor, domain 2"/>
    <property type="match status" value="1"/>
</dbReference>
<dbReference type="SUPFAM" id="SSF48498">
    <property type="entry name" value="Tetracyclin repressor-like, C-terminal domain"/>
    <property type="match status" value="1"/>
</dbReference>
<dbReference type="PRINTS" id="PR00455">
    <property type="entry name" value="HTHTETR"/>
</dbReference>
<dbReference type="PANTHER" id="PTHR30055:SF235">
    <property type="entry name" value="TRANSCRIPTIONAL REGULATORY PROTEIN"/>
    <property type="match status" value="1"/>
</dbReference>
<dbReference type="InterPro" id="IPR009057">
    <property type="entry name" value="Homeodomain-like_sf"/>
</dbReference>
<dbReference type="PANTHER" id="PTHR30055">
    <property type="entry name" value="HTH-TYPE TRANSCRIPTIONAL REGULATOR RUTR"/>
    <property type="match status" value="1"/>
</dbReference>
<dbReference type="Pfam" id="PF00440">
    <property type="entry name" value="TetR_N"/>
    <property type="match status" value="1"/>
</dbReference>
<keyword evidence="1 2" id="KW-0238">DNA-binding</keyword>
<evidence type="ECO:0000313" key="4">
    <source>
        <dbReference type="EMBL" id="NWB48488.1"/>
    </source>
</evidence>
<dbReference type="InterPro" id="IPR001647">
    <property type="entry name" value="HTH_TetR"/>
</dbReference>
<comment type="caution">
    <text evidence="4">The sequence shown here is derived from an EMBL/GenBank/DDBJ whole genome shotgun (WGS) entry which is preliminary data.</text>
</comment>
<dbReference type="InterPro" id="IPR036271">
    <property type="entry name" value="Tet_transcr_reg_TetR-rel_C_sf"/>
</dbReference>
<dbReference type="SUPFAM" id="SSF46689">
    <property type="entry name" value="Homeodomain-like"/>
    <property type="match status" value="1"/>
</dbReference>
<evidence type="ECO:0000313" key="5">
    <source>
        <dbReference type="Proteomes" id="UP000582981"/>
    </source>
</evidence>
<gene>
    <name evidence="4" type="ORF">HX829_18505</name>
</gene>
<evidence type="ECO:0000256" key="1">
    <source>
        <dbReference type="ARBA" id="ARBA00023125"/>
    </source>
</evidence>
<dbReference type="RefSeq" id="WP_100939179.1">
    <property type="nucleotide sequence ID" value="NZ_JACAPU010000021.1"/>
</dbReference>
<sequence length="240" mass="26434">MAQSETVERILDAAEQLFAEKGFAETSLRLITSKAGVNLAAVNYHFGSKKALIQAVFSRFLGPFCISLDRELERRQAKPEVKPGLEELLEILVEQALVVQPRSGNDLSIFMRLLGLAFSQSQGHLRRYLEDMYGKVFRRYMLLVNDAAPRIPPIELFWRVHFMLGAAAFSMSGIKALRAIAETDFGVNTSIEQVMRLMVPFLAAGMRADSGVTDASMAAAQLRPRSKSTPAPATTAAAKV</sequence>
<organism evidence="4 5">
    <name type="scientific">Pseudomonas gingeri</name>
    <dbReference type="NCBI Taxonomy" id="117681"/>
    <lineage>
        <taxon>Bacteria</taxon>
        <taxon>Pseudomonadati</taxon>
        <taxon>Pseudomonadota</taxon>
        <taxon>Gammaproteobacteria</taxon>
        <taxon>Pseudomonadales</taxon>
        <taxon>Pseudomonadaceae</taxon>
        <taxon>Pseudomonas</taxon>
    </lineage>
</organism>
<dbReference type="InterPro" id="IPR023772">
    <property type="entry name" value="DNA-bd_HTH_TetR-type_CS"/>
</dbReference>
<name>A0A7Y7WGJ5_9PSED</name>
<dbReference type="EMBL" id="JACAPU010000021">
    <property type="protein sequence ID" value="NWB48488.1"/>
    <property type="molecule type" value="Genomic_DNA"/>
</dbReference>
<proteinExistence type="predicted"/>
<dbReference type="FunFam" id="1.10.357.10:FF:000005">
    <property type="entry name" value="TetR family transcriptional regulator"/>
    <property type="match status" value="1"/>
</dbReference>
<dbReference type="PROSITE" id="PS50977">
    <property type="entry name" value="HTH_TETR_2"/>
    <property type="match status" value="1"/>
</dbReference>
<dbReference type="AlphaFoldDB" id="A0A7Y7WGJ5"/>
<accession>A0A7Y7WGJ5</accession>
<feature type="domain" description="HTH tetR-type" evidence="3">
    <location>
        <begin position="4"/>
        <end position="64"/>
    </location>
</feature>
<dbReference type="InterPro" id="IPR041586">
    <property type="entry name" value="PsrA_TetR_C"/>
</dbReference>
<dbReference type="GO" id="GO:0000976">
    <property type="term" value="F:transcription cis-regulatory region binding"/>
    <property type="evidence" value="ECO:0007669"/>
    <property type="project" value="TreeGrafter"/>
</dbReference>
<evidence type="ECO:0000256" key="2">
    <source>
        <dbReference type="PROSITE-ProRule" id="PRU00335"/>
    </source>
</evidence>
<dbReference type="PROSITE" id="PS01081">
    <property type="entry name" value="HTH_TETR_1"/>
    <property type="match status" value="1"/>
</dbReference>
<dbReference type="Pfam" id="PF17939">
    <property type="entry name" value="TetR_C_30"/>
    <property type="match status" value="1"/>
</dbReference>
<evidence type="ECO:0000259" key="3">
    <source>
        <dbReference type="PROSITE" id="PS50977"/>
    </source>
</evidence>
<dbReference type="GO" id="GO:0003700">
    <property type="term" value="F:DNA-binding transcription factor activity"/>
    <property type="evidence" value="ECO:0007669"/>
    <property type="project" value="TreeGrafter"/>
</dbReference>
<feature type="DNA-binding region" description="H-T-H motif" evidence="2">
    <location>
        <begin position="27"/>
        <end position="46"/>
    </location>
</feature>